<protein>
    <submittedName>
        <fullName evidence="3">Glutathione S-transferase family protein</fullName>
    </submittedName>
</protein>
<dbReference type="InterPro" id="IPR036282">
    <property type="entry name" value="Glutathione-S-Trfase_C_sf"/>
</dbReference>
<evidence type="ECO:0000259" key="2">
    <source>
        <dbReference type="PROSITE" id="PS50405"/>
    </source>
</evidence>
<dbReference type="InterPro" id="IPR040079">
    <property type="entry name" value="Glutathione_S-Trfase"/>
</dbReference>
<proteinExistence type="predicted"/>
<dbReference type="PANTHER" id="PTHR44051:SF8">
    <property type="entry name" value="GLUTATHIONE S-TRANSFERASE GSTA"/>
    <property type="match status" value="1"/>
</dbReference>
<dbReference type="EMBL" id="JBHRUV010000058">
    <property type="protein sequence ID" value="MFC3266810.1"/>
    <property type="molecule type" value="Genomic_DNA"/>
</dbReference>
<dbReference type="RefSeq" id="WP_376829836.1">
    <property type="nucleotide sequence ID" value="NZ_JBHLWR010000006.1"/>
</dbReference>
<dbReference type="InterPro" id="IPR036249">
    <property type="entry name" value="Thioredoxin-like_sf"/>
</dbReference>
<dbReference type="SFLD" id="SFLDG00358">
    <property type="entry name" value="Main_(cytGST)"/>
    <property type="match status" value="1"/>
</dbReference>
<dbReference type="SFLD" id="SFLDS00019">
    <property type="entry name" value="Glutathione_Transferase_(cytos"/>
    <property type="match status" value="1"/>
</dbReference>
<dbReference type="SUPFAM" id="SSF52833">
    <property type="entry name" value="Thioredoxin-like"/>
    <property type="match status" value="1"/>
</dbReference>
<evidence type="ECO:0000259" key="1">
    <source>
        <dbReference type="PROSITE" id="PS50404"/>
    </source>
</evidence>
<gene>
    <name evidence="3" type="ORF">ACFOEX_10670</name>
</gene>
<dbReference type="Pfam" id="PF13409">
    <property type="entry name" value="GST_N_2"/>
    <property type="match status" value="1"/>
</dbReference>
<feature type="domain" description="GST C-terminal" evidence="2">
    <location>
        <begin position="85"/>
        <end position="206"/>
    </location>
</feature>
<dbReference type="SFLD" id="SFLDG01150">
    <property type="entry name" value="Main.1:_Beta-like"/>
    <property type="match status" value="1"/>
</dbReference>
<dbReference type="PANTHER" id="PTHR44051">
    <property type="entry name" value="GLUTATHIONE S-TRANSFERASE-RELATED"/>
    <property type="match status" value="1"/>
</dbReference>
<dbReference type="Pfam" id="PF00043">
    <property type="entry name" value="GST_C"/>
    <property type="match status" value="1"/>
</dbReference>
<dbReference type="Gene3D" id="3.40.30.10">
    <property type="entry name" value="Glutaredoxin"/>
    <property type="match status" value="1"/>
</dbReference>
<evidence type="ECO:0000313" key="4">
    <source>
        <dbReference type="Proteomes" id="UP001595536"/>
    </source>
</evidence>
<dbReference type="PROSITE" id="PS50404">
    <property type="entry name" value="GST_NTER"/>
    <property type="match status" value="1"/>
</dbReference>
<dbReference type="PROSITE" id="PS50405">
    <property type="entry name" value="GST_CTER"/>
    <property type="match status" value="1"/>
</dbReference>
<name>A0ABV7LGK4_9HYPH</name>
<dbReference type="InterPro" id="IPR010987">
    <property type="entry name" value="Glutathione-S-Trfase_C-like"/>
</dbReference>
<dbReference type="Gene3D" id="1.20.1050.10">
    <property type="match status" value="1"/>
</dbReference>
<organism evidence="3 4">
    <name type="scientific">Camelimonas abortus</name>
    <dbReference type="NCBI Taxonomy" id="1017184"/>
    <lineage>
        <taxon>Bacteria</taxon>
        <taxon>Pseudomonadati</taxon>
        <taxon>Pseudomonadota</taxon>
        <taxon>Alphaproteobacteria</taxon>
        <taxon>Hyphomicrobiales</taxon>
        <taxon>Chelatococcaceae</taxon>
        <taxon>Camelimonas</taxon>
    </lineage>
</organism>
<comment type="caution">
    <text evidence="3">The sequence shown here is derived from an EMBL/GenBank/DDBJ whole genome shotgun (WGS) entry which is preliminary data.</text>
</comment>
<dbReference type="SUPFAM" id="SSF47616">
    <property type="entry name" value="GST C-terminal domain-like"/>
    <property type="match status" value="1"/>
</dbReference>
<dbReference type="CDD" id="cd03057">
    <property type="entry name" value="GST_N_Beta"/>
    <property type="match status" value="1"/>
</dbReference>
<dbReference type="InterPro" id="IPR004046">
    <property type="entry name" value="GST_C"/>
</dbReference>
<sequence length="206" mass="22702">MKFFYAPGACSIGVHALLEETGKPFEAIRLNLSEGDQRKPEYLAVNPKGKVPALVREDGSLLTEFVAIAWWLGAANPELKLIPEAIDDQAKALSVLSYVTGTVHPLGFTRIFRPNYFAVRDEDHDAIRALGAENVEKGLAILEEELGGRDHVAGALSVADYGLFYICWWRVTRLRGSLPPGLDAHFRRMMARPAVQRALAREGFAG</sequence>
<feature type="domain" description="GST N-terminal" evidence="1">
    <location>
        <begin position="1"/>
        <end position="80"/>
    </location>
</feature>
<reference evidence="4" key="1">
    <citation type="journal article" date="2019" name="Int. J. Syst. Evol. Microbiol.">
        <title>The Global Catalogue of Microorganisms (GCM) 10K type strain sequencing project: providing services to taxonomists for standard genome sequencing and annotation.</title>
        <authorList>
            <consortium name="The Broad Institute Genomics Platform"/>
            <consortium name="The Broad Institute Genome Sequencing Center for Infectious Disease"/>
            <person name="Wu L."/>
            <person name="Ma J."/>
        </authorList>
    </citation>
    <scope>NUCLEOTIDE SEQUENCE [LARGE SCALE GENOMIC DNA]</scope>
    <source>
        <strain evidence="4">CCM 7941</strain>
    </source>
</reference>
<keyword evidence="4" id="KW-1185">Reference proteome</keyword>
<accession>A0ABV7LGK4</accession>
<dbReference type="InterPro" id="IPR004045">
    <property type="entry name" value="Glutathione_S-Trfase_N"/>
</dbReference>
<evidence type="ECO:0000313" key="3">
    <source>
        <dbReference type="EMBL" id="MFC3266810.1"/>
    </source>
</evidence>
<dbReference type="Proteomes" id="UP001595536">
    <property type="component" value="Unassembled WGS sequence"/>
</dbReference>